<feature type="domain" description="ABC transmembrane type-1" evidence="8">
    <location>
        <begin position="96"/>
        <end position="325"/>
    </location>
</feature>
<evidence type="ECO:0000256" key="2">
    <source>
        <dbReference type="ARBA" id="ARBA00022448"/>
    </source>
</evidence>
<keyword evidence="3" id="KW-1003">Cell membrane</keyword>
<dbReference type="EMBL" id="UINC01017774">
    <property type="protein sequence ID" value="SVA74070.1"/>
    <property type="molecule type" value="Genomic_DNA"/>
</dbReference>
<comment type="subcellular location">
    <subcellularLocation>
        <location evidence="1">Cell membrane</location>
        <topology evidence="1">Multi-pass membrane protein</topology>
    </subcellularLocation>
</comment>
<accession>A0A381YB03</accession>
<feature type="transmembrane region" description="Helical" evidence="7">
    <location>
        <begin position="12"/>
        <end position="31"/>
    </location>
</feature>
<dbReference type="SUPFAM" id="SSF161098">
    <property type="entry name" value="MetI-like"/>
    <property type="match status" value="1"/>
</dbReference>
<dbReference type="InterPro" id="IPR045621">
    <property type="entry name" value="BPD_transp_1_N"/>
</dbReference>
<organism evidence="9">
    <name type="scientific">marine metagenome</name>
    <dbReference type="NCBI Taxonomy" id="408172"/>
    <lineage>
        <taxon>unclassified sequences</taxon>
        <taxon>metagenomes</taxon>
        <taxon>ecological metagenomes</taxon>
    </lineage>
</organism>
<keyword evidence="4 7" id="KW-0812">Transmembrane</keyword>
<reference evidence="9" key="1">
    <citation type="submission" date="2018-05" db="EMBL/GenBank/DDBJ databases">
        <authorList>
            <person name="Lanie J.A."/>
            <person name="Ng W.-L."/>
            <person name="Kazmierczak K.M."/>
            <person name="Andrzejewski T.M."/>
            <person name="Davidsen T.M."/>
            <person name="Wayne K.J."/>
            <person name="Tettelin H."/>
            <person name="Glass J.I."/>
            <person name="Rusch D."/>
            <person name="Podicherti R."/>
            <person name="Tsui H.-C.T."/>
            <person name="Winkler M.E."/>
        </authorList>
    </citation>
    <scope>NUCLEOTIDE SEQUENCE</scope>
</reference>
<evidence type="ECO:0000256" key="4">
    <source>
        <dbReference type="ARBA" id="ARBA00022692"/>
    </source>
</evidence>
<evidence type="ECO:0000259" key="8">
    <source>
        <dbReference type="PROSITE" id="PS50928"/>
    </source>
</evidence>
<evidence type="ECO:0000256" key="1">
    <source>
        <dbReference type="ARBA" id="ARBA00004651"/>
    </source>
</evidence>
<feature type="transmembrane region" description="Helical" evidence="7">
    <location>
        <begin position="302"/>
        <end position="328"/>
    </location>
</feature>
<sequence length="335" mass="36631">MTIRHLLQRALLAIPTLLGVITIVFVLLRVVPGDPIAMMIGPGATEDDILRLRAHYGLDRTLPTQFLIYLGQLASGDLGTSISLRQNVGELILGRLPVTIELTVFAMLLAVISGITLAVAGTIWRHHWPEAVIDSIIGIIVAIPDFLWALSFVLILGVVIPIMPIFGRLDLTVEFQAYSEFYLLESLVRGRFDVTGSVIKHMILPGTALALPLMAVGARVLKSSLTVEMTQDYVALAKTKGYGRLRIILKEALRNALIPAVTLTGVQFTFLVGGTVLIERIFGYPGLGNMAIDAVINRDLPLIQGIVITFSILFILINLLIDILNAFLNPRLRND</sequence>
<gene>
    <name evidence="9" type="ORF">METZ01_LOCUS126924</name>
</gene>
<dbReference type="InterPro" id="IPR035906">
    <property type="entry name" value="MetI-like_sf"/>
</dbReference>
<feature type="transmembrane region" description="Helical" evidence="7">
    <location>
        <begin position="256"/>
        <end position="282"/>
    </location>
</feature>
<dbReference type="Pfam" id="PF00528">
    <property type="entry name" value="BPD_transp_1"/>
    <property type="match status" value="1"/>
</dbReference>
<evidence type="ECO:0000256" key="3">
    <source>
        <dbReference type="ARBA" id="ARBA00022475"/>
    </source>
</evidence>
<feature type="transmembrane region" description="Helical" evidence="7">
    <location>
        <begin position="102"/>
        <end position="124"/>
    </location>
</feature>
<feature type="transmembrane region" description="Helical" evidence="7">
    <location>
        <begin position="136"/>
        <end position="163"/>
    </location>
</feature>
<evidence type="ECO:0000256" key="5">
    <source>
        <dbReference type="ARBA" id="ARBA00022989"/>
    </source>
</evidence>
<evidence type="ECO:0000256" key="6">
    <source>
        <dbReference type="ARBA" id="ARBA00023136"/>
    </source>
</evidence>
<dbReference type="InterPro" id="IPR000515">
    <property type="entry name" value="MetI-like"/>
</dbReference>
<dbReference type="CDD" id="cd06261">
    <property type="entry name" value="TM_PBP2"/>
    <property type="match status" value="1"/>
</dbReference>
<evidence type="ECO:0000313" key="9">
    <source>
        <dbReference type="EMBL" id="SVA74070.1"/>
    </source>
</evidence>
<protein>
    <recommendedName>
        <fullName evidence="8">ABC transmembrane type-1 domain-containing protein</fullName>
    </recommendedName>
</protein>
<evidence type="ECO:0000256" key="7">
    <source>
        <dbReference type="SAM" id="Phobius"/>
    </source>
</evidence>
<dbReference type="PANTHER" id="PTHR43163:SF6">
    <property type="entry name" value="DIPEPTIDE TRANSPORT SYSTEM PERMEASE PROTEIN DPPB-RELATED"/>
    <property type="match status" value="1"/>
</dbReference>
<dbReference type="AlphaFoldDB" id="A0A381YB03"/>
<name>A0A381YB03_9ZZZZ</name>
<keyword evidence="6 7" id="KW-0472">Membrane</keyword>
<dbReference type="GO" id="GO:0005886">
    <property type="term" value="C:plasma membrane"/>
    <property type="evidence" value="ECO:0007669"/>
    <property type="project" value="UniProtKB-SubCell"/>
</dbReference>
<dbReference type="GO" id="GO:0055085">
    <property type="term" value="P:transmembrane transport"/>
    <property type="evidence" value="ECO:0007669"/>
    <property type="project" value="InterPro"/>
</dbReference>
<keyword evidence="2" id="KW-0813">Transport</keyword>
<proteinExistence type="predicted"/>
<dbReference type="Gene3D" id="1.10.3720.10">
    <property type="entry name" value="MetI-like"/>
    <property type="match status" value="1"/>
</dbReference>
<dbReference type="Pfam" id="PF19300">
    <property type="entry name" value="BPD_transp_1_N"/>
    <property type="match status" value="1"/>
</dbReference>
<keyword evidence="5 7" id="KW-1133">Transmembrane helix</keyword>
<dbReference type="PROSITE" id="PS50928">
    <property type="entry name" value="ABC_TM1"/>
    <property type="match status" value="1"/>
</dbReference>
<dbReference type="PANTHER" id="PTHR43163">
    <property type="entry name" value="DIPEPTIDE TRANSPORT SYSTEM PERMEASE PROTEIN DPPB-RELATED"/>
    <property type="match status" value="1"/>
</dbReference>